<comment type="caution">
    <text evidence="2">The sequence shown here is derived from an EMBL/GenBank/DDBJ whole genome shotgun (WGS) entry which is preliminary data.</text>
</comment>
<dbReference type="Proteomes" id="UP000626092">
    <property type="component" value="Unassembled WGS sequence"/>
</dbReference>
<protein>
    <submittedName>
        <fullName evidence="2">Uncharacterized protein</fullName>
    </submittedName>
</protein>
<evidence type="ECO:0000256" key="1">
    <source>
        <dbReference type="SAM" id="MobiDB-lite"/>
    </source>
</evidence>
<proteinExistence type="predicted"/>
<dbReference type="AlphaFoldDB" id="A0A834L8Y1"/>
<reference evidence="2" key="1">
    <citation type="submission" date="2019-11" db="EMBL/GenBank/DDBJ databases">
        <authorList>
            <person name="Liu Y."/>
            <person name="Hou J."/>
            <person name="Li T.-Q."/>
            <person name="Guan C.-H."/>
            <person name="Wu X."/>
            <person name="Wu H.-Z."/>
            <person name="Ling F."/>
            <person name="Zhang R."/>
            <person name="Shi X.-G."/>
            <person name="Ren J.-P."/>
            <person name="Chen E.-F."/>
            <person name="Sun J.-M."/>
        </authorList>
    </citation>
    <scope>NUCLEOTIDE SEQUENCE</scope>
    <source>
        <strain evidence="2">Adult_tree_wgs_1</strain>
        <tissue evidence="2">Leaves</tissue>
    </source>
</reference>
<feature type="region of interest" description="Disordered" evidence="1">
    <location>
        <begin position="1"/>
        <end position="59"/>
    </location>
</feature>
<dbReference type="EMBL" id="WJXA01000012">
    <property type="protein sequence ID" value="KAF7123576.1"/>
    <property type="molecule type" value="Genomic_DNA"/>
</dbReference>
<name>A0A834L8Y1_RHOSS</name>
<feature type="compositionally biased region" description="Pro residues" evidence="1">
    <location>
        <begin position="24"/>
        <end position="36"/>
    </location>
</feature>
<organism evidence="2 3">
    <name type="scientific">Rhododendron simsii</name>
    <name type="common">Sims's rhododendron</name>
    <dbReference type="NCBI Taxonomy" id="118357"/>
    <lineage>
        <taxon>Eukaryota</taxon>
        <taxon>Viridiplantae</taxon>
        <taxon>Streptophyta</taxon>
        <taxon>Embryophyta</taxon>
        <taxon>Tracheophyta</taxon>
        <taxon>Spermatophyta</taxon>
        <taxon>Magnoliopsida</taxon>
        <taxon>eudicotyledons</taxon>
        <taxon>Gunneridae</taxon>
        <taxon>Pentapetalae</taxon>
        <taxon>asterids</taxon>
        <taxon>Ericales</taxon>
        <taxon>Ericaceae</taxon>
        <taxon>Ericoideae</taxon>
        <taxon>Rhodoreae</taxon>
        <taxon>Rhododendron</taxon>
    </lineage>
</organism>
<gene>
    <name evidence="2" type="ORF">RHSIM_Rhsim12G0020600</name>
</gene>
<keyword evidence="3" id="KW-1185">Reference proteome</keyword>
<evidence type="ECO:0000313" key="2">
    <source>
        <dbReference type="EMBL" id="KAF7123576.1"/>
    </source>
</evidence>
<accession>A0A834L8Y1</accession>
<sequence length="114" mass="12756">MGSDGHPPPHPENVHHHHHHQEEPPPPPPPPAPAEEPPVVTIEDNLPPPEQVHHHQLPPQEETGCSAFLRGWFFCHVGSASYIRMRIALLCQDTPFAQFAMVLEFHGQRIAFAS</sequence>
<evidence type="ECO:0000313" key="3">
    <source>
        <dbReference type="Proteomes" id="UP000626092"/>
    </source>
</evidence>